<dbReference type="Proteomes" id="UP001057402">
    <property type="component" value="Chromosome 4"/>
</dbReference>
<comment type="caution">
    <text evidence="1">The sequence shown here is derived from an EMBL/GenBank/DDBJ whole genome shotgun (WGS) entry which is preliminary data.</text>
</comment>
<evidence type="ECO:0000313" key="2">
    <source>
        <dbReference type="Proteomes" id="UP001057402"/>
    </source>
</evidence>
<keyword evidence="2" id="KW-1185">Reference proteome</keyword>
<gene>
    <name evidence="1" type="ORF">MLD38_010439</name>
</gene>
<protein>
    <submittedName>
        <fullName evidence="1">Uncharacterized protein</fullName>
    </submittedName>
</protein>
<reference evidence="2" key="1">
    <citation type="journal article" date="2023" name="Front. Plant Sci.">
        <title>Chromosomal-level genome assembly of Melastoma candidum provides insights into trichome evolution.</title>
        <authorList>
            <person name="Zhong Y."/>
            <person name="Wu W."/>
            <person name="Sun C."/>
            <person name="Zou P."/>
            <person name="Liu Y."/>
            <person name="Dai S."/>
            <person name="Zhou R."/>
        </authorList>
    </citation>
    <scope>NUCLEOTIDE SEQUENCE [LARGE SCALE GENOMIC DNA]</scope>
</reference>
<sequence length="567" mass="64757">MTSLAHDKHMDPNPGFPQHCRPRGFAASSSASSANDGNSSAVGKRGREKEKERTKLRERHRRAITSKMLAGLRQYGNFPLPARADMNDVIAALARDAGWTVEADGTTYRHSHPQTQSQPMPRLQPVAHSGSFRDSPRELKSSHELKTALEDQTLVTMVVRSDEILSPLSLDSVVVPERDSKNGKYSVAVGLALLSGVWTLNSLSKMLIPGIENMFPEKKVLFPVYVKLDNGFIDNYCQLINQEDVRQEMNCIKSLNADGVFINCWWGIVESWCPQKYLWSGYRELFTIVREFKLKIQLFLDICRVLLFWHFMGLENMVQVMSLSLCRNGFLEIGKENPDIFFTAHEGRRYTECLSWGVDKARVLEGRTGVEVYFDVMRSFRQSSMIFLLKWGMEISGIGEFQCQDKYFQLSLAKAAKIRGHAFWARAPDNAGNYNSRPHETGFFCEGGDYDSYYGRFFLNWYSQCLIDHADCILSLACLTFEGHQHCGEGSCCLLVVQDQQPRLRAYCRILQLLKPGWDERGIIDPEGLFWQVVNCARIWDWRHLRLLSGLWAFQSWTSSSNLCMVV</sequence>
<accession>A0ACB9R0E7</accession>
<evidence type="ECO:0000313" key="1">
    <source>
        <dbReference type="EMBL" id="KAI4372170.1"/>
    </source>
</evidence>
<organism evidence="1 2">
    <name type="scientific">Melastoma candidum</name>
    <dbReference type="NCBI Taxonomy" id="119954"/>
    <lineage>
        <taxon>Eukaryota</taxon>
        <taxon>Viridiplantae</taxon>
        <taxon>Streptophyta</taxon>
        <taxon>Embryophyta</taxon>
        <taxon>Tracheophyta</taxon>
        <taxon>Spermatophyta</taxon>
        <taxon>Magnoliopsida</taxon>
        <taxon>eudicotyledons</taxon>
        <taxon>Gunneridae</taxon>
        <taxon>Pentapetalae</taxon>
        <taxon>rosids</taxon>
        <taxon>malvids</taxon>
        <taxon>Myrtales</taxon>
        <taxon>Melastomataceae</taxon>
        <taxon>Melastomatoideae</taxon>
        <taxon>Melastomateae</taxon>
        <taxon>Melastoma</taxon>
    </lineage>
</organism>
<proteinExistence type="predicted"/>
<dbReference type="EMBL" id="CM042883">
    <property type="protein sequence ID" value="KAI4372170.1"/>
    <property type="molecule type" value="Genomic_DNA"/>
</dbReference>
<name>A0ACB9R0E7_9MYRT</name>